<proteinExistence type="predicted"/>
<reference evidence="1 2" key="1">
    <citation type="submission" date="2021-08" db="EMBL/GenBank/DDBJ databases">
        <title>Draft Genome Sequence of Phanerochaete sordida strain YK-624.</title>
        <authorList>
            <person name="Mori T."/>
            <person name="Dohra H."/>
            <person name="Suzuki T."/>
            <person name="Kawagishi H."/>
            <person name="Hirai H."/>
        </authorList>
    </citation>
    <scope>NUCLEOTIDE SEQUENCE [LARGE SCALE GENOMIC DNA]</scope>
    <source>
        <strain evidence="1 2">YK-624</strain>
    </source>
</reference>
<gene>
    <name evidence="1" type="ORF">PsYK624_048470</name>
</gene>
<dbReference type="OrthoDB" id="2310204at2759"/>
<name>A0A9P3G432_9APHY</name>
<protein>
    <submittedName>
        <fullName evidence="1">Uncharacterized protein</fullName>
    </submittedName>
</protein>
<comment type="caution">
    <text evidence="1">The sequence shown here is derived from an EMBL/GenBank/DDBJ whole genome shotgun (WGS) entry which is preliminary data.</text>
</comment>
<evidence type="ECO:0000313" key="1">
    <source>
        <dbReference type="EMBL" id="GJE88762.1"/>
    </source>
</evidence>
<sequence length="184" mass="19353">MMATDGLGEPLNVVISGESSPEVLTNAGFLNYVRAVGFTTECFGITLGTPFTANLGDGLGPQPQIMELRQSFGNALFGACVEMFLGGNHLRVFRQDGPQANTSALFLATSAEEGLFQNHTITTNGYDVGRDDFVQMATGLIQFNGTSYNTTVQQLTGVLPVGSQGVNHGIALDGNAFLLTVAVV</sequence>
<evidence type="ECO:0000313" key="2">
    <source>
        <dbReference type="Proteomes" id="UP000703269"/>
    </source>
</evidence>
<dbReference type="AlphaFoldDB" id="A0A9P3G432"/>
<organism evidence="1 2">
    <name type="scientific">Phanerochaete sordida</name>
    <dbReference type="NCBI Taxonomy" id="48140"/>
    <lineage>
        <taxon>Eukaryota</taxon>
        <taxon>Fungi</taxon>
        <taxon>Dikarya</taxon>
        <taxon>Basidiomycota</taxon>
        <taxon>Agaricomycotina</taxon>
        <taxon>Agaricomycetes</taxon>
        <taxon>Polyporales</taxon>
        <taxon>Phanerochaetaceae</taxon>
        <taxon>Phanerochaete</taxon>
    </lineage>
</organism>
<keyword evidence="2" id="KW-1185">Reference proteome</keyword>
<dbReference type="Proteomes" id="UP000703269">
    <property type="component" value="Unassembled WGS sequence"/>
</dbReference>
<dbReference type="EMBL" id="BPQB01000010">
    <property type="protein sequence ID" value="GJE88762.1"/>
    <property type="molecule type" value="Genomic_DNA"/>
</dbReference>
<accession>A0A9P3G432</accession>